<reference evidence="3 4" key="1">
    <citation type="submission" date="2024-06" db="EMBL/GenBank/DDBJ databases">
        <title>Chitinophaga defluvii sp. nov., isolated from municipal sewage.</title>
        <authorList>
            <person name="Zhang L."/>
        </authorList>
    </citation>
    <scope>NUCLEOTIDE SEQUENCE [LARGE SCALE GENOMIC DNA]</scope>
    <source>
        <strain evidence="3 4">H8</strain>
    </source>
</reference>
<dbReference type="EMBL" id="JBEXAC010000002">
    <property type="protein sequence ID" value="MET6999079.1"/>
    <property type="molecule type" value="Genomic_DNA"/>
</dbReference>
<organism evidence="3 4">
    <name type="scientific">Chitinophaga defluvii</name>
    <dbReference type="NCBI Taxonomy" id="3163343"/>
    <lineage>
        <taxon>Bacteria</taxon>
        <taxon>Pseudomonadati</taxon>
        <taxon>Bacteroidota</taxon>
        <taxon>Chitinophagia</taxon>
        <taxon>Chitinophagales</taxon>
        <taxon>Chitinophagaceae</taxon>
        <taxon>Chitinophaga</taxon>
    </lineage>
</organism>
<name>A0ABV2TAA3_9BACT</name>
<dbReference type="Pfam" id="PF13568">
    <property type="entry name" value="OMP_b-brl_2"/>
    <property type="match status" value="1"/>
</dbReference>
<evidence type="ECO:0000259" key="2">
    <source>
        <dbReference type="Pfam" id="PF13568"/>
    </source>
</evidence>
<dbReference type="Proteomes" id="UP001549749">
    <property type="component" value="Unassembled WGS sequence"/>
</dbReference>
<feature type="signal peptide" evidence="1">
    <location>
        <begin position="1"/>
        <end position="20"/>
    </location>
</feature>
<proteinExistence type="predicted"/>
<sequence>MSNFTRLFFILMLCYATANAQVSMGIRGGYTIANLLFEEKSQPLTTSTPGQLNSAHADLLLNIPLRGGFYLQPVIRYVTKGANFQNNNSVKPVNVYLSATDRIKVHYLELPLNLVYKIPVGFGKITVGAGPYVAYGMTGRYNTAIEYNGQTIQKSYQNIEFRDGDQAAATNMRLRRWEGGANFMMGLEFNNMLMLGVNYSYGMSDLDRTHATTVKNRYLGISMGFLLNREDW</sequence>
<accession>A0ABV2TAA3</accession>
<dbReference type="InterPro" id="IPR025665">
    <property type="entry name" value="Beta-barrel_OMP_2"/>
</dbReference>
<evidence type="ECO:0000313" key="3">
    <source>
        <dbReference type="EMBL" id="MET6999079.1"/>
    </source>
</evidence>
<keyword evidence="4" id="KW-1185">Reference proteome</keyword>
<gene>
    <name evidence="3" type="ORF">ABR189_16955</name>
</gene>
<comment type="caution">
    <text evidence="3">The sequence shown here is derived from an EMBL/GenBank/DDBJ whole genome shotgun (WGS) entry which is preliminary data.</text>
</comment>
<feature type="domain" description="Outer membrane protein beta-barrel" evidence="2">
    <location>
        <begin position="21"/>
        <end position="207"/>
    </location>
</feature>
<protein>
    <submittedName>
        <fullName evidence="3">Porin family protein</fullName>
    </submittedName>
</protein>
<evidence type="ECO:0000256" key="1">
    <source>
        <dbReference type="SAM" id="SignalP"/>
    </source>
</evidence>
<evidence type="ECO:0000313" key="4">
    <source>
        <dbReference type="Proteomes" id="UP001549749"/>
    </source>
</evidence>
<feature type="chain" id="PRO_5046514569" evidence="1">
    <location>
        <begin position="21"/>
        <end position="232"/>
    </location>
</feature>
<keyword evidence="1" id="KW-0732">Signal</keyword>
<dbReference type="RefSeq" id="WP_354661645.1">
    <property type="nucleotide sequence ID" value="NZ_JBEXAC010000002.1"/>
</dbReference>